<dbReference type="Pfam" id="PF00188">
    <property type="entry name" value="CAP"/>
    <property type="match status" value="1"/>
</dbReference>
<dbReference type="Gene3D" id="3.40.33.10">
    <property type="entry name" value="CAP"/>
    <property type="match status" value="1"/>
</dbReference>
<sequence>MKAEKCKGVNTKRKGWLAFLFWVFSSYLLCANSLSGIPPKQELLARINEYRLSHGRKQLQPDSDLETQAQRWAQVIAREGGLSHGTDLRGQMRQGRWGYLVENLFVMSPPLRPGVIMEHWEKSPAHQRNLLDPRIESAGIGLASGRGGFVYVVFRGGVERSSSQQEVLRSAHRKGWYFRLFPWFEGH</sequence>
<dbReference type="InterPro" id="IPR035940">
    <property type="entry name" value="CAP_sf"/>
</dbReference>
<proteinExistence type="predicted"/>
<dbReference type="EMBL" id="CAJNOB010000001">
    <property type="protein sequence ID" value="CAF0688782.1"/>
    <property type="molecule type" value="Genomic_DNA"/>
</dbReference>
<dbReference type="CDD" id="cd05379">
    <property type="entry name" value="CAP_bacterial"/>
    <property type="match status" value="1"/>
</dbReference>
<accession>A0A8J2BLU8</accession>
<dbReference type="Proteomes" id="UP000663859">
    <property type="component" value="Unassembled WGS sequence"/>
</dbReference>
<evidence type="ECO:0000313" key="2">
    <source>
        <dbReference type="EMBL" id="CAF0688782.1"/>
    </source>
</evidence>
<dbReference type="InterPro" id="IPR014044">
    <property type="entry name" value="CAP_dom"/>
</dbReference>
<organism evidence="2 3">
    <name type="scientific">Candidatus Methylacidithermus pantelleriae</name>
    <dbReference type="NCBI Taxonomy" id="2744239"/>
    <lineage>
        <taxon>Bacteria</taxon>
        <taxon>Pseudomonadati</taxon>
        <taxon>Verrucomicrobiota</taxon>
        <taxon>Methylacidiphilae</taxon>
        <taxon>Methylacidiphilales</taxon>
        <taxon>Methylacidiphilaceae</taxon>
        <taxon>Candidatus Methylacidithermus</taxon>
    </lineage>
</organism>
<dbReference type="AlphaFoldDB" id="A0A8J2BLU8"/>
<evidence type="ECO:0000259" key="1">
    <source>
        <dbReference type="Pfam" id="PF00188"/>
    </source>
</evidence>
<feature type="domain" description="SCP" evidence="1">
    <location>
        <begin position="44"/>
        <end position="153"/>
    </location>
</feature>
<evidence type="ECO:0000313" key="3">
    <source>
        <dbReference type="Proteomes" id="UP000663859"/>
    </source>
</evidence>
<reference evidence="2" key="1">
    <citation type="submission" date="2021-02" db="EMBL/GenBank/DDBJ databases">
        <authorList>
            <person name="Cremers G."/>
            <person name="Picone N."/>
        </authorList>
    </citation>
    <scope>NUCLEOTIDE SEQUENCE</scope>
    <source>
        <strain evidence="2">PQ17</strain>
    </source>
</reference>
<gene>
    <name evidence="2" type="ORF">MPNT_10005</name>
</gene>
<comment type="caution">
    <text evidence="2">The sequence shown here is derived from an EMBL/GenBank/DDBJ whole genome shotgun (WGS) entry which is preliminary data.</text>
</comment>
<name>A0A8J2BLU8_9BACT</name>
<protein>
    <recommendedName>
        <fullName evidence="1">SCP domain-containing protein</fullName>
    </recommendedName>
</protein>
<dbReference type="SUPFAM" id="SSF55797">
    <property type="entry name" value="PR-1-like"/>
    <property type="match status" value="1"/>
</dbReference>
<keyword evidence="3" id="KW-1185">Reference proteome</keyword>